<evidence type="ECO:0000313" key="2">
    <source>
        <dbReference type="EMBL" id="KAJ3117400.1"/>
    </source>
</evidence>
<accession>A0AAD5XCA7</accession>
<proteinExistence type="predicted"/>
<dbReference type="EMBL" id="JADGJH010001170">
    <property type="protein sequence ID" value="KAJ3117400.1"/>
    <property type="molecule type" value="Genomic_DNA"/>
</dbReference>
<dbReference type="AlphaFoldDB" id="A0AAD5XCA7"/>
<name>A0AAD5XCA7_9FUNG</name>
<keyword evidence="3" id="KW-1185">Reference proteome</keyword>
<dbReference type="Proteomes" id="UP001211907">
    <property type="component" value="Unassembled WGS sequence"/>
</dbReference>
<feature type="coiled-coil region" evidence="1">
    <location>
        <begin position="78"/>
        <end position="105"/>
    </location>
</feature>
<evidence type="ECO:0000313" key="3">
    <source>
        <dbReference type="Proteomes" id="UP001211907"/>
    </source>
</evidence>
<gene>
    <name evidence="2" type="ORF">HK100_000834</name>
</gene>
<evidence type="ECO:0000256" key="1">
    <source>
        <dbReference type="SAM" id="Coils"/>
    </source>
</evidence>
<sequence>MTVTIPSTTVRNQFLKTLPIGTIYKDPRNEHHYEVQEREINTTLSKVGVPYFGSNQPLVIDVPEKWMKMANPTRANINQSKKEQINKLEETVKQLQSEMNENDLMGKSMQIAIHVDSRLVWGSGPVIKELREKLEKQYKMKFEEEPTKFLGINIWHGHGKQQIAINQYDYIKDMIEQYGPVPNNKRFTVPISTEFEHKLNELDEAIDVKKYQELVGSIMHATIT</sequence>
<keyword evidence="1" id="KW-0175">Coiled coil</keyword>
<organism evidence="2 3">
    <name type="scientific">Physocladia obscura</name>
    <dbReference type="NCBI Taxonomy" id="109957"/>
    <lineage>
        <taxon>Eukaryota</taxon>
        <taxon>Fungi</taxon>
        <taxon>Fungi incertae sedis</taxon>
        <taxon>Chytridiomycota</taxon>
        <taxon>Chytridiomycota incertae sedis</taxon>
        <taxon>Chytridiomycetes</taxon>
        <taxon>Chytridiales</taxon>
        <taxon>Chytriomycetaceae</taxon>
        <taxon>Physocladia</taxon>
    </lineage>
</organism>
<reference evidence="2" key="1">
    <citation type="submission" date="2020-05" db="EMBL/GenBank/DDBJ databases">
        <title>Phylogenomic resolution of chytrid fungi.</title>
        <authorList>
            <person name="Stajich J.E."/>
            <person name="Amses K."/>
            <person name="Simmons R."/>
            <person name="Seto K."/>
            <person name="Myers J."/>
            <person name="Bonds A."/>
            <person name="Quandt C.A."/>
            <person name="Barry K."/>
            <person name="Liu P."/>
            <person name="Grigoriev I."/>
            <person name="Longcore J.E."/>
            <person name="James T.Y."/>
        </authorList>
    </citation>
    <scope>NUCLEOTIDE SEQUENCE</scope>
    <source>
        <strain evidence="2">JEL0513</strain>
    </source>
</reference>
<protein>
    <submittedName>
        <fullName evidence="2">Uncharacterized protein</fullName>
    </submittedName>
</protein>
<comment type="caution">
    <text evidence="2">The sequence shown here is derived from an EMBL/GenBank/DDBJ whole genome shotgun (WGS) entry which is preliminary data.</text>
</comment>